<dbReference type="EMBL" id="JAYMYQ010000011">
    <property type="protein sequence ID" value="KAK7305412.1"/>
    <property type="molecule type" value="Genomic_DNA"/>
</dbReference>
<protein>
    <submittedName>
        <fullName evidence="1">Uncharacterized protein</fullName>
    </submittedName>
</protein>
<reference evidence="1 2" key="1">
    <citation type="submission" date="2024-01" db="EMBL/GenBank/DDBJ databases">
        <title>The genomes of 5 underutilized Papilionoideae crops provide insights into root nodulation and disease resistanc.</title>
        <authorList>
            <person name="Jiang F."/>
        </authorList>
    </citation>
    <scope>NUCLEOTIDE SEQUENCE [LARGE SCALE GENOMIC DNA]</scope>
    <source>
        <strain evidence="1">LVBAO_FW01</strain>
        <tissue evidence="1">Leaves</tissue>
    </source>
</reference>
<accession>A0AAN9JUL3</accession>
<dbReference type="AlphaFoldDB" id="A0AAN9JUL3"/>
<evidence type="ECO:0000313" key="2">
    <source>
        <dbReference type="Proteomes" id="UP001367508"/>
    </source>
</evidence>
<sequence length="80" mass="8871">MHLLIYLGLSQKELGQGCPISGLKGQTEEVFTHLLKFVQKGQRIDPTESLQGFLQFLIVTRDLSLALDPDLETGHCLHPG</sequence>
<organism evidence="1 2">
    <name type="scientific">Canavalia gladiata</name>
    <name type="common">Sword bean</name>
    <name type="synonym">Dolichos gladiatus</name>
    <dbReference type="NCBI Taxonomy" id="3824"/>
    <lineage>
        <taxon>Eukaryota</taxon>
        <taxon>Viridiplantae</taxon>
        <taxon>Streptophyta</taxon>
        <taxon>Embryophyta</taxon>
        <taxon>Tracheophyta</taxon>
        <taxon>Spermatophyta</taxon>
        <taxon>Magnoliopsida</taxon>
        <taxon>eudicotyledons</taxon>
        <taxon>Gunneridae</taxon>
        <taxon>Pentapetalae</taxon>
        <taxon>rosids</taxon>
        <taxon>fabids</taxon>
        <taxon>Fabales</taxon>
        <taxon>Fabaceae</taxon>
        <taxon>Papilionoideae</taxon>
        <taxon>50 kb inversion clade</taxon>
        <taxon>NPAAA clade</taxon>
        <taxon>indigoferoid/millettioid clade</taxon>
        <taxon>Phaseoleae</taxon>
        <taxon>Canavalia</taxon>
    </lineage>
</organism>
<proteinExistence type="predicted"/>
<name>A0AAN9JUL3_CANGL</name>
<dbReference type="Proteomes" id="UP001367508">
    <property type="component" value="Unassembled WGS sequence"/>
</dbReference>
<gene>
    <name evidence="1" type="ORF">VNO77_43318</name>
</gene>
<keyword evidence="2" id="KW-1185">Reference proteome</keyword>
<evidence type="ECO:0000313" key="1">
    <source>
        <dbReference type="EMBL" id="KAK7305412.1"/>
    </source>
</evidence>
<comment type="caution">
    <text evidence="1">The sequence shown here is derived from an EMBL/GenBank/DDBJ whole genome shotgun (WGS) entry which is preliminary data.</text>
</comment>